<dbReference type="Gene3D" id="3.20.20.80">
    <property type="entry name" value="Glycosidases"/>
    <property type="match status" value="1"/>
</dbReference>
<dbReference type="InterPro" id="IPR017853">
    <property type="entry name" value="GH"/>
</dbReference>
<evidence type="ECO:0000313" key="3">
    <source>
        <dbReference type="Proteomes" id="UP000215145"/>
    </source>
</evidence>
<organism evidence="2 3">
    <name type="scientific">Paenibacillus herberti</name>
    <dbReference type="NCBI Taxonomy" id="1619309"/>
    <lineage>
        <taxon>Bacteria</taxon>
        <taxon>Bacillati</taxon>
        <taxon>Bacillota</taxon>
        <taxon>Bacilli</taxon>
        <taxon>Bacillales</taxon>
        <taxon>Paenibacillaceae</taxon>
        <taxon>Paenibacillus</taxon>
    </lineage>
</organism>
<dbReference type="EMBL" id="NMUQ01000003">
    <property type="protein sequence ID" value="OXM13707.1"/>
    <property type="molecule type" value="Genomic_DNA"/>
</dbReference>
<dbReference type="Pfam" id="PF07691">
    <property type="entry name" value="PA14"/>
    <property type="match status" value="1"/>
</dbReference>
<dbReference type="InterPro" id="IPR011658">
    <property type="entry name" value="PA14_dom"/>
</dbReference>
<evidence type="ECO:0000259" key="1">
    <source>
        <dbReference type="PROSITE" id="PS51820"/>
    </source>
</evidence>
<dbReference type="AlphaFoldDB" id="A0A229NUX5"/>
<dbReference type="Gene3D" id="3.90.182.10">
    <property type="entry name" value="Toxin - Anthrax Protective Antigen,domain 1"/>
    <property type="match status" value="1"/>
</dbReference>
<sequence length="881" mass="98609">MDTWDGNRFLETAGVVFNGVSAKEADATAQVLAEAGFRSARVEIGWGNISFDNESKLVPHAKENMSIILQALQKHNLRPIILLNANSGNPVPSKLVKTKLKRAAKKGAREIYVSTTSNIKPNFTGLSGQAYQTMYPIITDVDAKTGRLKLSAPLTKNLNAGELKLTQLKYRPFSGIEYSDGKVNPYGAQTYAGWLKYVKTLTTEVKRILNTENKDDAGFDLEVWNELTFGSQFLDINHYYEKKIKFSKEYTLVQGDRTSKGIITLLPLTIQYIKDTENRLPNVNVINGFSNQRPWDNGTELLNGQNGFSRHYYTEYSANSLITRQSDSTLRYKHLYSNGQSVTGKEVFVPNHVAAMPEYWFYGYKTEFVVRDIQPFPGPWTLHSRYANNGNGQSAQVWMTETNWWRGPFADELMKKAKVRKTDPRLTSLMQQIGAKTTLRLLTMASHKGIQTVNIYSAKGGDLNHGVFSDKFFKVLKANNYKLTDEVRAAAGPQIKAMKTFSAIMREGQPIKNTRALHVEKVVEPVERLVWKGDGSTANPDRYNRDDLAILPYQLNDKRFAIAYYVVTRNMTQPFQGSYGLLDPKRYTMIPQKFEITLSNVAGIDAKVYVLDPITQEKENVVIKNSSPNTLTVEVNTVDYPRLLMVEEKAPGPLLTETELVAASSNAGASFSLKSNVSGKAIVSWGTYPARSSGAFTLEKYASKQDPAPLQTYQIPLINKDMMPALTKGYWKWKGILRPKFSEHYSFIMDTASCNASLKVNNQPITSGCGTSPKANEIYLEAGKTYELEMTLLNVHSSGKSFISLYWASETVAKTLVPADSAGINETTIDLVGNSPASVQLPDFKKGDGVKVSFTTNDDSLTTRFPNWDYDTRGVWWENQP</sequence>
<reference evidence="2 3" key="1">
    <citation type="submission" date="2017-07" db="EMBL/GenBank/DDBJ databases">
        <title>Paenibacillus herberti R33 genome sequencing and assembly.</title>
        <authorList>
            <person name="Su W."/>
        </authorList>
    </citation>
    <scope>NUCLEOTIDE SEQUENCE [LARGE SCALE GENOMIC DNA]</scope>
    <source>
        <strain evidence="2 3">R33</strain>
    </source>
</reference>
<protein>
    <recommendedName>
        <fullName evidence="1">PA14 domain-containing protein</fullName>
    </recommendedName>
</protein>
<dbReference type="SUPFAM" id="SSF51445">
    <property type="entry name" value="(Trans)glycosidases"/>
    <property type="match status" value="1"/>
</dbReference>
<comment type="caution">
    <text evidence="2">The sequence shown here is derived from an EMBL/GenBank/DDBJ whole genome shotgun (WGS) entry which is preliminary data.</text>
</comment>
<keyword evidence="3" id="KW-1185">Reference proteome</keyword>
<evidence type="ECO:0000313" key="2">
    <source>
        <dbReference type="EMBL" id="OXM13707.1"/>
    </source>
</evidence>
<dbReference type="PROSITE" id="PS51820">
    <property type="entry name" value="PA14"/>
    <property type="match status" value="1"/>
</dbReference>
<accession>A0A229NUX5</accession>
<feature type="domain" description="PA14" evidence="1">
    <location>
        <begin position="678"/>
        <end position="821"/>
    </location>
</feature>
<dbReference type="InterPro" id="IPR037524">
    <property type="entry name" value="PA14/GLEYA"/>
</dbReference>
<proteinExistence type="predicted"/>
<dbReference type="SUPFAM" id="SSF56988">
    <property type="entry name" value="Anthrax protective antigen"/>
    <property type="match status" value="1"/>
</dbReference>
<name>A0A229NUX5_9BACL</name>
<dbReference type="Proteomes" id="UP000215145">
    <property type="component" value="Unassembled WGS sequence"/>
</dbReference>
<gene>
    <name evidence="2" type="ORF">CGZ75_22065</name>
</gene>